<keyword evidence="1" id="KW-0378">Hydrolase</keyword>
<proteinExistence type="predicted"/>
<accession>M8AW15</accession>
<dbReference type="EnsemblPlants" id="EMT05855">
    <property type="protein sequence ID" value="EMT05855"/>
    <property type="gene ID" value="F775_25010"/>
</dbReference>
<evidence type="ECO:0000256" key="1">
    <source>
        <dbReference type="ARBA" id="ARBA00022801"/>
    </source>
</evidence>
<dbReference type="Pfam" id="PF00722">
    <property type="entry name" value="Glyco_hydro_16"/>
    <property type="match status" value="1"/>
</dbReference>
<protein>
    <submittedName>
        <fullName evidence="3">Xyloglucan endotransglycosylase/hydrolase protein 8</fullName>
    </submittedName>
</protein>
<dbReference type="GO" id="GO:0004553">
    <property type="term" value="F:hydrolase activity, hydrolyzing O-glycosyl compounds"/>
    <property type="evidence" value="ECO:0007669"/>
    <property type="project" value="InterPro"/>
</dbReference>
<keyword evidence="2" id="KW-0326">Glycosidase</keyword>
<dbReference type="InterPro" id="IPR044791">
    <property type="entry name" value="Beta-glucanase/XTH"/>
</dbReference>
<dbReference type="PANTHER" id="PTHR31062">
    <property type="entry name" value="XYLOGLUCAN ENDOTRANSGLUCOSYLASE/HYDROLASE PROTEIN 8-RELATED"/>
    <property type="match status" value="1"/>
</dbReference>
<dbReference type="ExpressionAtlas" id="M8AW15">
    <property type="expression patterns" value="baseline"/>
</dbReference>
<dbReference type="SUPFAM" id="SSF49899">
    <property type="entry name" value="Concanavalin A-like lectins/glucanases"/>
    <property type="match status" value="1"/>
</dbReference>
<dbReference type="InterPro" id="IPR013320">
    <property type="entry name" value="ConA-like_dom_sf"/>
</dbReference>
<dbReference type="PROSITE" id="PS51762">
    <property type="entry name" value="GH16_2"/>
    <property type="match status" value="1"/>
</dbReference>
<dbReference type="InterPro" id="IPR000757">
    <property type="entry name" value="Beta-glucanase-like"/>
</dbReference>
<evidence type="ECO:0000256" key="2">
    <source>
        <dbReference type="ARBA" id="ARBA00023295"/>
    </source>
</evidence>
<dbReference type="GO" id="GO:0005975">
    <property type="term" value="P:carbohydrate metabolic process"/>
    <property type="evidence" value="ECO:0007669"/>
    <property type="project" value="InterPro"/>
</dbReference>
<dbReference type="AlphaFoldDB" id="M8AW15"/>
<evidence type="ECO:0000313" key="3">
    <source>
        <dbReference type="EnsemblPlants" id="EMT05855"/>
    </source>
</evidence>
<reference evidence="3" key="1">
    <citation type="submission" date="2015-06" db="UniProtKB">
        <authorList>
            <consortium name="EnsemblPlants"/>
        </authorList>
    </citation>
    <scope>IDENTIFICATION</scope>
</reference>
<dbReference type="Gene3D" id="2.60.120.200">
    <property type="match status" value="1"/>
</dbReference>
<sequence length="193" mass="20624">MASPAAVSAVAVALALLVASADAWLHEEFDTEGNVRAGYDARGQQVASLLLDRQSGAAFRSRRSYLYGQFSVQIKLVPGNSAGTVASFYLSSGDGPGHDEIDMEFMGNSTGQPVALNTNVDCYRDGLKIIKVNSSSKCWSSCEYATVINLAPAHGVSLGQKCHMGPRTISVSLSTHLLHFKGPLRTWMALFIV</sequence>
<name>M8AW15_AEGTA</name>
<organism evidence="3">
    <name type="scientific">Aegilops tauschii</name>
    <name type="common">Tausch's goatgrass</name>
    <name type="synonym">Aegilops squarrosa</name>
    <dbReference type="NCBI Taxonomy" id="37682"/>
    <lineage>
        <taxon>Eukaryota</taxon>
        <taxon>Viridiplantae</taxon>
        <taxon>Streptophyta</taxon>
        <taxon>Embryophyta</taxon>
        <taxon>Tracheophyta</taxon>
        <taxon>Spermatophyta</taxon>
        <taxon>Magnoliopsida</taxon>
        <taxon>Liliopsida</taxon>
        <taxon>Poales</taxon>
        <taxon>Poaceae</taxon>
        <taxon>BOP clade</taxon>
        <taxon>Pooideae</taxon>
        <taxon>Triticodae</taxon>
        <taxon>Triticeae</taxon>
        <taxon>Triticinae</taxon>
        <taxon>Aegilops</taxon>
    </lineage>
</organism>